<dbReference type="GO" id="GO:0015074">
    <property type="term" value="P:DNA integration"/>
    <property type="evidence" value="ECO:0007669"/>
    <property type="project" value="InterPro"/>
</dbReference>
<dbReference type="InterPro" id="IPR011010">
    <property type="entry name" value="DNA_brk_join_enz"/>
</dbReference>
<dbReference type="GO" id="GO:0003677">
    <property type="term" value="F:DNA binding"/>
    <property type="evidence" value="ECO:0007669"/>
    <property type="project" value="UniProtKB-KW"/>
</dbReference>
<dbReference type="Pfam" id="PF00589">
    <property type="entry name" value="Phage_integrase"/>
    <property type="match status" value="1"/>
</dbReference>
<dbReference type="PANTHER" id="PTHR30349:SF41">
    <property type="entry name" value="INTEGRASE_RECOMBINASE PROTEIN MJ0367-RELATED"/>
    <property type="match status" value="1"/>
</dbReference>
<evidence type="ECO:0000256" key="3">
    <source>
        <dbReference type="SAM" id="MobiDB-lite"/>
    </source>
</evidence>
<dbReference type="EMBL" id="LAZR01005643">
    <property type="protein sequence ID" value="KKM98261.1"/>
    <property type="molecule type" value="Genomic_DNA"/>
</dbReference>
<dbReference type="PANTHER" id="PTHR30349">
    <property type="entry name" value="PHAGE INTEGRASE-RELATED"/>
    <property type="match status" value="1"/>
</dbReference>
<dbReference type="InterPro" id="IPR002104">
    <property type="entry name" value="Integrase_catalytic"/>
</dbReference>
<feature type="domain" description="Tyr recombinase" evidence="4">
    <location>
        <begin position="1"/>
        <end position="185"/>
    </location>
</feature>
<dbReference type="Gene3D" id="1.10.443.10">
    <property type="entry name" value="Intergrase catalytic core"/>
    <property type="match status" value="1"/>
</dbReference>
<gene>
    <name evidence="5" type="ORF">LCGC14_1159640</name>
</gene>
<organism evidence="5">
    <name type="scientific">marine sediment metagenome</name>
    <dbReference type="NCBI Taxonomy" id="412755"/>
    <lineage>
        <taxon>unclassified sequences</taxon>
        <taxon>metagenomes</taxon>
        <taxon>ecological metagenomes</taxon>
    </lineage>
</organism>
<accession>A0A0F9MG43</accession>
<comment type="caution">
    <text evidence="5">The sequence shown here is derived from an EMBL/GenBank/DDBJ whole genome shotgun (WGS) entry which is preliminary data.</text>
</comment>
<evidence type="ECO:0000256" key="2">
    <source>
        <dbReference type="ARBA" id="ARBA00023172"/>
    </source>
</evidence>
<keyword evidence="1" id="KW-0238">DNA-binding</keyword>
<feature type="region of interest" description="Disordered" evidence="3">
    <location>
        <begin position="188"/>
        <end position="207"/>
    </location>
</feature>
<name>A0A0F9MG43_9ZZZZ</name>
<reference evidence="5" key="1">
    <citation type="journal article" date="2015" name="Nature">
        <title>Complex archaea that bridge the gap between prokaryotes and eukaryotes.</title>
        <authorList>
            <person name="Spang A."/>
            <person name="Saw J.H."/>
            <person name="Jorgensen S.L."/>
            <person name="Zaremba-Niedzwiedzka K."/>
            <person name="Martijn J."/>
            <person name="Lind A.E."/>
            <person name="van Eijk R."/>
            <person name="Schleper C."/>
            <person name="Guy L."/>
            <person name="Ettema T.J."/>
        </authorList>
    </citation>
    <scope>NUCLEOTIDE SEQUENCE</scope>
</reference>
<evidence type="ECO:0000313" key="5">
    <source>
        <dbReference type="EMBL" id="KKM98261.1"/>
    </source>
</evidence>
<sequence length="207" mass="22985">MHPRHLSDLELPAFTAKLSAEKQPYKLVIAIMLYAGTRLTETVKLAWVDLIHNDDVKTAIVLDATITKANKERVIPISAVLAEEIRVAYHTFAVTKGIRMCNSIASRSPDGKPLTGRTIERRVGTVGYAAIGKRITPHMLRHTFATRLLKVTNIRAVQDALGHARLSTTQIYTHTSTDELRQAIDQLDPAPTRAKLHDDDTEGLKYG</sequence>
<dbReference type="InterPro" id="IPR013762">
    <property type="entry name" value="Integrase-like_cat_sf"/>
</dbReference>
<proteinExistence type="predicted"/>
<dbReference type="GO" id="GO:0006310">
    <property type="term" value="P:DNA recombination"/>
    <property type="evidence" value="ECO:0007669"/>
    <property type="project" value="UniProtKB-KW"/>
</dbReference>
<dbReference type="InterPro" id="IPR050090">
    <property type="entry name" value="Tyrosine_recombinase_XerCD"/>
</dbReference>
<evidence type="ECO:0000256" key="1">
    <source>
        <dbReference type="ARBA" id="ARBA00023125"/>
    </source>
</evidence>
<dbReference type="AlphaFoldDB" id="A0A0F9MG43"/>
<keyword evidence="2" id="KW-0233">DNA recombination</keyword>
<dbReference type="SUPFAM" id="SSF56349">
    <property type="entry name" value="DNA breaking-rejoining enzymes"/>
    <property type="match status" value="1"/>
</dbReference>
<protein>
    <recommendedName>
        <fullName evidence="4">Tyr recombinase domain-containing protein</fullName>
    </recommendedName>
</protein>
<evidence type="ECO:0000259" key="4">
    <source>
        <dbReference type="PROSITE" id="PS51898"/>
    </source>
</evidence>
<dbReference type="PROSITE" id="PS51898">
    <property type="entry name" value="TYR_RECOMBINASE"/>
    <property type="match status" value="1"/>
</dbReference>